<evidence type="ECO:0000313" key="2">
    <source>
        <dbReference type="EMBL" id="JAP76696.1"/>
    </source>
</evidence>
<sequence length="224" mass="24477">MAVVPTFPAPLLACLTRLSGLAAKVGVVSANNSAGMQVLLSTLYDILHSSTQLNELFGSLLDSEISLECAHIANEMIAHALQLTQRQEDRLLESPDCDQRVLNCLDLLAGLLTAERNASREESLSRTAEDITLDLVAEQLMRTPQGPQNIEYLHTVLCQNEAWIRHTLAIPALDHHSLALPSHGALLLGVSSRQATKEPRFNPLQAYAACMHIAQECDKIQTPQ</sequence>
<feature type="chain" id="PRO_5007284885" evidence="1">
    <location>
        <begin position="31"/>
        <end position="224"/>
    </location>
</feature>
<organism evidence="2">
    <name type="scientific">Rhipicephalus appendiculatus</name>
    <name type="common">Brown ear tick</name>
    <dbReference type="NCBI Taxonomy" id="34631"/>
    <lineage>
        <taxon>Eukaryota</taxon>
        <taxon>Metazoa</taxon>
        <taxon>Ecdysozoa</taxon>
        <taxon>Arthropoda</taxon>
        <taxon>Chelicerata</taxon>
        <taxon>Arachnida</taxon>
        <taxon>Acari</taxon>
        <taxon>Parasitiformes</taxon>
        <taxon>Ixodida</taxon>
        <taxon>Ixodoidea</taxon>
        <taxon>Ixodidae</taxon>
        <taxon>Rhipicephalinae</taxon>
        <taxon>Rhipicephalus</taxon>
        <taxon>Rhipicephalus</taxon>
    </lineage>
</organism>
<evidence type="ECO:0000256" key="1">
    <source>
        <dbReference type="SAM" id="SignalP"/>
    </source>
</evidence>
<feature type="signal peptide" evidence="1">
    <location>
        <begin position="1"/>
        <end position="30"/>
    </location>
</feature>
<reference evidence="2" key="1">
    <citation type="journal article" date="2016" name="Ticks Tick Borne Dis.">
        <title>De novo assembly and annotation of the salivary gland transcriptome of Rhipicephalus appendiculatus male and female ticks during blood feeding.</title>
        <authorList>
            <person name="de Castro M.H."/>
            <person name="de Klerk D."/>
            <person name="Pienaar R."/>
            <person name="Latif A.A."/>
            <person name="Rees D.J."/>
            <person name="Mans B.J."/>
        </authorList>
    </citation>
    <scope>NUCLEOTIDE SEQUENCE</scope>
    <source>
        <tissue evidence="2">Salivary glands</tissue>
    </source>
</reference>
<accession>A0A131YF25</accession>
<proteinExistence type="predicted"/>
<name>A0A131YF25_RHIAP</name>
<dbReference type="EMBL" id="GEDV01011861">
    <property type="protein sequence ID" value="JAP76696.1"/>
    <property type="molecule type" value="Transcribed_RNA"/>
</dbReference>
<protein>
    <submittedName>
        <fullName evidence="2">Uncharacterized protein</fullName>
    </submittedName>
</protein>
<keyword evidence="1" id="KW-0732">Signal</keyword>
<dbReference type="AlphaFoldDB" id="A0A131YF25"/>